<evidence type="ECO:0000256" key="5">
    <source>
        <dbReference type="HAMAP-Rule" id="MF_00416"/>
    </source>
</evidence>
<dbReference type="GO" id="GO:0005198">
    <property type="term" value="F:structural molecule activity"/>
    <property type="evidence" value="ECO:0007669"/>
    <property type="project" value="InterPro"/>
</dbReference>
<dbReference type="Pfam" id="PF02119">
    <property type="entry name" value="FlgI"/>
    <property type="match status" value="1"/>
</dbReference>
<dbReference type="NCBIfam" id="NF003676">
    <property type="entry name" value="PRK05303.1"/>
    <property type="match status" value="1"/>
</dbReference>
<keyword evidence="7" id="KW-0966">Cell projection</keyword>
<proteinExistence type="inferred from homology"/>
<keyword evidence="7" id="KW-0282">Flagellum</keyword>
<feature type="transmembrane region" description="Helical" evidence="6">
    <location>
        <begin position="48"/>
        <end position="65"/>
    </location>
</feature>
<evidence type="ECO:0000256" key="2">
    <source>
        <dbReference type="ARBA" id="ARBA00004117"/>
    </source>
</evidence>
<dbReference type="Proteomes" id="UP001144297">
    <property type="component" value="Unassembled WGS sequence"/>
</dbReference>
<gene>
    <name evidence="5 7" type="primary">flgI</name>
    <name evidence="7" type="ORF">TISLANDTSLP1_01800</name>
</gene>
<comment type="similarity">
    <text evidence="5">Belongs to the FlgI family.</text>
</comment>
<comment type="subunit">
    <text evidence="5">The basal body constitutes a major portion of the flagellar organelle and consists of four rings (L,P,S, and M) mounted on a central rod.</text>
</comment>
<dbReference type="GO" id="GO:0071973">
    <property type="term" value="P:bacterial-type flagellum-dependent cell motility"/>
    <property type="evidence" value="ECO:0007669"/>
    <property type="project" value="InterPro"/>
</dbReference>
<comment type="function">
    <text evidence="1 5">Assembles around the rod to form the L-ring and probably protects the motor/basal body from shearing forces during rotation.</text>
</comment>
<name>A0A9W6LJA6_9BACT</name>
<dbReference type="InterPro" id="IPR001782">
    <property type="entry name" value="Flag_FlgI"/>
</dbReference>
<comment type="subcellular location">
    <subcellularLocation>
        <location evidence="2 5">Bacterial flagellum basal body</location>
    </subcellularLocation>
</comment>
<protein>
    <recommendedName>
        <fullName evidence="5">Flagellar P-ring protein</fullName>
    </recommendedName>
    <alternativeName>
        <fullName evidence="5">Basal body P-ring protein</fullName>
    </alternativeName>
</protein>
<evidence type="ECO:0000313" key="8">
    <source>
        <dbReference type="Proteomes" id="UP001144297"/>
    </source>
</evidence>
<evidence type="ECO:0000256" key="1">
    <source>
        <dbReference type="ARBA" id="ARBA00002591"/>
    </source>
</evidence>
<keyword evidence="3" id="KW-0732">Signal</keyword>
<dbReference type="EMBL" id="BSDX01000001">
    <property type="protein sequence ID" value="GLI52487.1"/>
    <property type="molecule type" value="Genomic_DNA"/>
</dbReference>
<evidence type="ECO:0000313" key="7">
    <source>
        <dbReference type="EMBL" id="GLI52487.1"/>
    </source>
</evidence>
<dbReference type="HAMAP" id="MF_00416">
    <property type="entry name" value="FlgI"/>
    <property type="match status" value="1"/>
</dbReference>
<dbReference type="AlphaFoldDB" id="A0A9W6LJA6"/>
<dbReference type="PANTHER" id="PTHR30381">
    <property type="entry name" value="FLAGELLAR P-RING PERIPLASMIC PROTEIN FLGI"/>
    <property type="match status" value="1"/>
</dbReference>
<keyword evidence="7" id="KW-0969">Cilium</keyword>
<keyword evidence="6" id="KW-0812">Transmembrane</keyword>
<comment type="caution">
    <text evidence="7">The sequence shown here is derived from an EMBL/GenBank/DDBJ whole genome shotgun (WGS) entry which is preliminary data.</text>
</comment>
<keyword evidence="6" id="KW-0472">Membrane</keyword>
<keyword evidence="4 5" id="KW-0975">Bacterial flagellum</keyword>
<accession>A0A9W6LJA6</accession>
<reference evidence="7" key="1">
    <citation type="submission" date="2022-12" db="EMBL/GenBank/DDBJ databases">
        <title>Reference genome sequencing for broad-spectrum identification of bacterial and archaeal isolates by mass spectrometry.</title>
        <authorList>
            <person name="Sekiguchi Y."/>
            <person name="Tourlousse D.M."/>
        </authorList>
    </citation>
    <scope>NUCLEOTIDE SEQUENCE</scope>
    <source>
        <strain evidence="7">TSL-P1</strain>
    </source>
</reference>
<keyword evidence="6" id="KW-1133">Transmembrane helix</keyword>
<dbReference type="PRINTS" id="PR01010">
    <property type="entry name" value="FLGPRINGFLGI"/>
</dbReference>
<organism evidence="7 8">
    <name type="scientific">Thermodesulfovibrio yellowstonii</name>
    <dbReference type="NCBI Taxonomy" id="28262"/>
    <lineage>
        <taxon>Bacteria</taxon>
        <taxon>Pseudomonadati</taxon>
        <taxon>Nitrospirota</taxon>
        <taxon>Thermodesulfovibrionia</taxon>
        <taxon>Thermodesulfovibrionales</taxon>
        <taxon>Thermodesulfovibrionaceae</taxon>
        <taxon>Thermodesulfovibrio</taxon>
    </lineage>
</organism>
<evidence type="ECO:0000256" key="4">
    <source>
        <dbReference type="ARBA" id="ARBA00023143"/>
    </source>
</evidence>
<keyword evidence="8" id="KW-1185">Reference proteome</keyword>
<evidence type="ECO:0000256" key="3">
    <source>
        <dbReference type="ARBA" id="ARBA00022729"/>
    </source>
</evidence>
<dbReference type="GO" id="GO:0030288">
    <property type="term" value="C:outer membrane-bounded periplasmic space"/>
    <property type="evidence" value="ECO:0007669"/>
    <property type="project" value="InterPro"/>
</dbReference>
<evidence type="ECO:0000256" key="6">
    <source>
        <dbReference type="SAM" id="Phobius"/>
    </source>
</evidence>
<dbReference type="GO" id="GO:0009428">
    <property type="term" value="C:bacterial-type flagellum basal body, distal rod, P ring"/>
    <property type="evidence" value="ECO:0007669"/>
    <property type="project" value="InterPro"/>
</dbReference>
<sequence length="410" mass="43579">MKNNKIILGNYKGILSNYYVILSNYKVILSNYKVILSKYNVILSGAKNLLLIFFLILSLAITSYAERIKDIASWSGIRENQLVGYGLVVGLNGTGDKDGTYLYQPIANMLSRMGITVNVKDLKGKVKNVAAVMVTAKLPTNVKPGTKIDVQVSSIGDAKSLQGGTLLLTPLTGPDGEVYALAQGPISIGGFIAAGRAAQAIKNHQNVGSIPEGAIVEKAVPVNLNAKSDLQLLLQFPDITTARNIAEKINEIYKAGIAKALDPTTISIKVPSNYIGNVLDFMAEVEKIEVSTDLPARVVINERTGTVVIGSHVKIAPAALAHGGLTITIKESPEVVQPPPLSPRGAVTETVPRTELKVEEKQASLVEVQGSTVGELVRALNTLGVTPKDLISILQALKTSGALKADLVIM</sequence>
<dbReference type="PANTHER" id="PTHR30381:SF0">
    <property type="entry name" value="FLAGELLAR P-RING PROTEIN"/>
    <property type="match status" value="1"/>
</dbReference>